<organism evidence="1 2">
    <name type="scientific">Christiangramia sediminis</name>
    <dbReference type="NCBI Taxonomy" id="2881336"/>
    <lineage>
        <taxon>Bacteria</taxon>
        <taxon>Pseudomonadati</taxon>
        <taxon>Bacteroidota</taxon>
        <taxon>Flavobacteriia</taxon>
        <taxon>Flavobacteriales</taxon>
        <taxon>Flavobacteriaceae</taxon>
        <taxon>Christiangramia</taxon>
    </lineage>
</organism>
<dbReference type="AlphaFoldDB" id="A0A9X1RWT8"/>
<evidence type="ECO:0000313" key="1">
    <source>
        <dbReference type="EMBL" id="MCB7480559.1"/>
    </source>
</evidence>
<comment type="caution">
    <text evidence="1">The sequence shown here is derived from an EMBL/GenBank/DDBJ whole genome shotgun (WGS) entry which is preliminary data.</text>
</comment>
<dbReference type="Proteomes" id="UP001139414">
    <property type="component" value="Unassembled WGS sequence"/>
</dbReference>
<dbReference type="RefSeq" id="WP_229338683.1">
    <property type="nucleotide sequence ID" value="NZ_JAJBZG010000002.1"/>
</dbReference>
<sequence>MHCQDKHLQVIEHLKTKYDFTLKEQEILENIKKYSINSIAFTTDGGFDVKTGEFYPEERKENYKIRIIYEDELSKKVSFICLKPIYVNDNAVS</sequence>
<keyword evidence="2" id="KW-1185">Reference proteome</keyword>
<protein>
    <submittedName>
        <fullName evidence="1">Uncharacterized protein</fullName>
    </submittedName>
</protein>
<accession>A0A9X1RWT8</accession>
<reference evidence="1" key="1">
    <citation type="submission" date="2021-10" db="EMBL/GenBank/DDBJ databases">
        <title>Gramella sp. ASW11-100T, isolated from marine sediment.</title>
        <authorList>
            <person name="Xia C."/>
        </authorList>
    </citation>
    <scope>NUCLEOTIDE SEQUENCE</scope>
    <source>
        <strain evidence="1">ASW11-100</strain>
    </source>
</reference>
<proteinExistence type="predicted"/>
<dbReference type="EMBL" id="JAJBZG010000002">
    <property type="protein sequence ID" value="MCB7480559.1"/>
    <property type="molecule type" value="Genomic_DNA"/>
</dbReference>
<gene>
    <name evidence="1" type="ORF">LGQ90_04710</name>
</gene>
<evidence type="ECO:0000313" key="2">
    <source>
        <dbReference type="Proteomes" id="UP001139414"/>
    </source>
</evidence>
<name>A0A9X1RWT8_9FLAO</name>